<accession>X0YSL3</accession>
<feature type="non-terminal residue" evidence="1">
    <location>
        <position position="159"/>
    </location>
</feature>
<evidence type="ECO:0000313" key="1">
    <source>
        <dbReference type="EMBL" id="GAG39676.1"/>
    </source>
</evidence>
<dbReference type="EMBL" id="BARS01042126">
    <property type="protein sequence ID" value="GAG39676.1"/>
    <property type="molecule type" value="Genomic_DNA"/>
</dbReference>
<name>X0YSL3_9ZZZZ</name>
<proteinExistence type="predicted"/>
<reference evidence="1" key="1">
    <citation type="journal article" date="2014" name="Front. Microbiol.">
        <title>High frequency of phylogenetically diverse reductive dehalogenase-homologous genes in deep subseafloor sedimentary metagenomes.</title>
        <authorList>
            <person name="Kawai M."/>
            <person name="Futagami T."/>
            <person name="Toyoda A."/>
            <person name="Takaki Y."/>
            <person name="Nishi S."/>
            <person name="Hori S."/>
            <person name="Arai W."/>
            <person name="Tsubouchi T."/>
            <person name="Morono Y."/>
            <person name="Uchiyama I."/>
            <person name="Ito T."/>
            <person name="Fujiyama A."/>
            <person name="Inagaki F."/>
            <person name="Takami H."/>
        </authorList>
    </citation>
    <scope>NUCLEOTIDE SEQUENCE</scope>
    <source>
        <strain evidence="1">Expedition CK06-06</strain>
    </source>
</reference>
<sequence length="159" mass="17871">MVDKEYLDYERSYAYLGEQGVSIAMDVECDGAIAGYKWVTLAMAVCKKSDTFRKSLAKRILDGRLNIAGYDHSNVPLTCQFGYTGDKPRNDIFNKLIRGVRHCTYITHYIARRDGSSLVGQIVREDGNIVAIDTGRDIVAVEQSDIISRKLINSRRSVD</sequence>
<comment type="caution">
    <text evidence="1">The sequence shown here is derived from an EMBL/GenBank/DDBJ whole genome shotgun (WGS) entry which is preliminary data.</text>
</comment>
<gene>
    <name evidence="1" type="ORF">S01H1_63964</name>
</gene>
<dbReference type="AlphaFoldDB" id="X0YSL3"/>
<protein>
    <submittedName>
        <fullName evidence="1">Uncharacterized protein</fullName>
    </submittedName>
</protein>
<organism evidence="1">
    <name type="scientific">marine sediment metagenome</name>
    <dbReference type="NCBI Taxonomy" id="412755"/>
    <lineage>
        <taxon>unclassified sequences</taxon>
        <taxon>metagenomes</taxon>
        <taxon>ecological metagenomes</taxon>
    </lineage>
</organism>